<dbReference type="InterPro" id="IPR052894">
    <property type="entry name" value="AsmA-related"/>
</dbReference>
<dbReference type="RefSeq" id="WP_252953433.1">
    <property type="nucleotide sequence ID" value="NZ_JAFIRR010000070.1"/>
</dbReference>
<dbReference type="Proteomes" id="UP001523392">
    <property type="component" value="Unassembled WGS sequence"/>
</dbReference>
<feature type="domain" description="AsmA" evidence="2">
    <location>
        <begin position="189"/>
        <end position="543"/>
    </location>
</feature>
<keyword evidence="4" id="KW-1185">Reference proteome</keyword>
<dbReference type="Pfam" id="PF05170">
    <property type="entry name" value="AsmA"/>
    <property type="match status" value="2"/>
</dbReference>
<evidence type="ECO:0000256" key="1">
    <source>
        <dbReference type="SAM" id="MobiDB-lite"/>
    </source>
</evidence>
<dbReference type="EMBL" id="JAFIRR010000070">
    <property type="protein sequence ID" value="MCO6416802.1"/>
    <property type="molecule type" value="Genomic_DNA"/>
</dbReference>
<feature type="domain" description="AsmA" evidence="2">
    <location>
        <begin position="22"/>
        <end position="133"/>
    </location>
</feature>
<protein>
    <submittedName>
        <fullName evidence="3">AsmA family protein</fullName>
    </submittedName>
</protein>
<organism evidence="3 4">
    <name type="scientific">Siccirubricoccus soli</name>
    <dbReference type="NCBI Taxonomy" id="2899147"/>
    <lineage>
        <taxon>Bacteria</taxon>
        <taxon>Pseudomonadati</taxon>
        <taxon>Pseudomonadota</taxon>
        <taxon>Alphaproteobacteria</taxon>
        <taxon>Acetobacterales</taxon>
        <taxon>Roseomonadaceae</taxon>
        <taxon>Siccirubricoccus</taxon>
    </lineage>
</organism>
<proteinExistence type="predicted"/>
<dbReference type="PANTHER" id="PTHR30441:SF9">
    <property type="entry name" value="ASMA FAMILY PROTEIN YHJG"/>
    <property type="match status" value="1"/>
</dbReference>
<feature type="compositionally biased region" description="Basic and acidic residues" evidence="1">
    <location>
        <begin position="348"/>
        <end position="360"/>
    </location>
</feature>
<reference evidence="3 4" key="1">
    <citation type="submission" date="2021-12" db="EMBL/GenBank/DDBJ databases">
        <title>Siccirubricoccus leaddurans sp. nov., a high concentration Zn2+ tolerance bacterium.</title>
        <authorList>
            <person name="Cao Y."/>
        </authorList>
    </citation>
    <scope>NUCLEOTIDE SEQUENCE [LARGE SCALE GENOMIC DNA]</scope>
    <source>
        <strain evidence="3 4">KC 17139</strain>
    </source>
</reference>
<dbReference type="PANTHER" id="PTHR30441">
    <property type="entry name" value="DUF748 DOMAIN-CONTAINING PROTEIN"/>
    <property type="match status" value="1"/>
</dbReference>
<sequence>MAQRQGWSRRRKWAVGLGVPLALLLLLALLFRWDWLIPIAEAQASAALGRPVTIQHLHVSLGRTTTVTLEGLEIGNPPGFDADRPLAAVPKLRVALDAMAFLRDRSLVIPSVALEQPQVALRAQEDGRNNYSFPASEAGSGGPPPLIGALILRDARVHALLAGLKADFTVALATEEPEGEPPRLLARAEGTYAAQPITAELRGGAILNLRDPNQPWPVELRLANGPTRVNLQGTLQDPLAFGGANLRLDLAGPDMARLTPLVGVPIPPTPPFRVTGKLDYAHEEGAFRFTEVAGKLGNSDLNGAFAITPGGERPVLAADLASRSVDLADLGGFIGTTPVQADTPGATREQRRQAAREEASPRLLPDTPVSVPRLRFADIHLRYRAAQIKGRGMPFDSMEMRLDIDDGVIRLRPLRFGIGQGGIGTTATLTPQENGALRAQAEIELRRVDISRLMQAAGAGGAGTLGGVGRIDSTGRSLAELLGRGDGALTVVTVGGNLSALLVDLSGLQFGNALLSALGIPARTEIECLIGDFGLRRGQLSVQTLLLDTDSYLVSGGGEASLARETLDLWMKTESKRFTIGSLPTPIGITGRFKEPSIRPAVGELAARAGAAAGLGVLFPPLALLPTIQLGVGENNRCEALSEAGRRRGR</sequence>
<name>A0ABT1D4E9_9PROT</name>
<comment type="caution">
    <text evidence="3">The sequence shown here is derived from an EMBL/GenBank/DDBJ whole genome shotgun (WGS) entry which is preliminary data.</text>
</comment>
<accession>A0ABT1D4E9</accession>
<evidence type="ECO:0000313" key="4">
    <source>
        <dbReference type="Proteomes" id="UP001523392"/>
    </source>
</evidence>
<evidence type="ECO:0000259" key="2">
    <source>
        <dbReference type="Pfam" id="PF05170"/>
    </source>
</evidence>
<feature type="region of interest" description="Disordered" evidence="1">
    <location>
        <begin position="336"/>
        <end position="366"/>
    </location>
</feature>
<evidence type="ECO:0000313" key="3">
    <source>
        <dbReference type="EMBL" id="MCO6416802.1"/>
    </source>
</evidence>
<dbReference type="InterPro" id="IPR007844">
    <property type="entry name" value="AsmA"/>
</dbReference>
<gene>
    <name evidence="3" type="ORF">JYK14_11615</name>
</gene>